<dbReference type="Gene3D" id="3.40.50.150">
    <property type="entry name" value="Vaccinia Virus protein VP39"/>
    <property type="match status" value="1"/>
</dbReference>
<dbReference type="PANTHER" id="PTHR11746">
    <property type="entry name" value="O-METHYLTRANSFERASE"/>
    <property type="match status" value="1"/>
</dbReference>
<proteinExistence type="predicted"/>
<dbReference type="InterPro" id="IPR001077">
    <property type="entry name" value="COMT_C"/>
</dbReference>
<keyword evidence="2" id="KW-0808">Transferase</keyword>
<dbReference type="PROSITE" id="PS51683">
    <property type="entry name" value="SAM_OMT_II"/>
    <property type="match status" value="1"/>
</dbReference>
<gene>
    <name evidence="5" type="ORF">CMV_030352</name>
</gene>
<dbReference type="Pfam" id="PF00891">
    <property type="entry name" value="Methyltransf_2"/>
    <property type="match status" value="1"/>
</dbReference>
<dbReference type="EMBL" id="JRKL02013154">
    <property type="protein sequence ID" value="KAF3943053.1"/>
    <property type="molecule type" value="Genomic_DNA"/>
</dbReference>
<dbReference type="OrthoDB" id="2410195at2759"/>
<keyword evidence="1" id="KW-0489">Methyltransferase</keyword>
<sequence>MFHNVPKGDAIIIKYILHDWSDEDCMKLLRNCYEALPNNGKGRRELRKNLRLYARDLDFQSLRLFVVPILFGQSWNSINN</sequence>
<dbReference type="AlphaFoldDB" id="A0A8J4Q4I6"/>
<feature type="domain" description="O-methyltransferase C-terminal" evidence="4">
    <location>
        <begin position="1"/>
        <end position="41"/>
    </location>
</feature>
<reference evidence="5" key="1">
    <citation type="submission" date="2020-03" db="EMBL/GenBank/DDBJ databases">
        <title>Castanea mollissima Vanexum genome sequencing.</title>
        <authorList>
            <person name="Staton M."/>
        </authorList>
    </citation>
    <scope>NUCLEOTIDE SEQUENCE</scope>
    <source>
        <tissue evidence="5">Leaf</tissue>
    </source>
</reference>
<evidence type="ECO:0000313" key="5">
    <source>
        <dbReference type="EMBL" id="KAF3943053.1"/>
    </source>
</evidence>
<organism evidence="5 6">
    <name type="scientific">Castanea mollissima</name>
    <name type="common">Chinese chestnut</name>
    <dbReference type="NCBI Taxonomy" id="60419"/>
    <lineage>
        <taxon>Eukaryota</taxon>
        <taxon>Viridiplantae</taxon>
        <taxon>Streptophyta</taxon>
        <taxon>Embryophyta</taxon>
        <taxon>Tracheophyta</taxon>
        <taxon>Spermatophyta</taxon>
        <taxon>Magnoliopsida</taxon>
        <taxon>eudicotyledons</taxon>
        <taxon>Gunneridae</taxon>
        <taxon>Pentapetalae</taxon>
        <taxon>rosids</taxon>
        <taxon>fabids</taxon>
        <taxon>Fagales</taxon>
        <taxon>Fagaceae</taxon>
        <taxon>Castanea</taxon>
    </lineage>
</organism>
<dbReference type="SUPFAM" id="SSF53335">
    <property type="entry name" value="S-adenosyl-L-methionine-dependent methyltransferases"/>
    <property type="match status" value="1"/>
</dbReference>
<evidence type="ECO:0000256" key="2">
    <source>
        <dbReference type="ARBA" id="ARBA00022679"/>
    </source>
</evidence>
<keyword evidence="6" id="KW-1185">Reference proteome</keyword>
<dbReference type="InterPro" id="IPR016461">
    <property type="entry name" value="COMT-like"/>
</dbReference>
<keyword evidence="3" id="KW-0949">S-adenosyl-L-methionine</keyword>
<name>A0A8J4Q4I6_9ROSI</name>
<comment type="caution">
    <text evidence="5">The sequence shown here is derived from an EMBL/GenBank/DDBJ whole genome shotgun (WGS) entry which is preliminary data.</text>
</comment>
<dbReference type="Proteomes" id="UP000737018">
    <property type="component" value="Unassembled WGS sequence"/>
</dbReference>
<dbReference type="GO" id="GO:0008171">
    <property type="term" value="F:O-methyltransferase activity"/>
    <property type="evidence" value="ECO:0007669"/>
    <property type="project" value="InterPro"/>
</dbReference>
<evidence type="ECO:0000259" key="4">
    <source>
        <dbReference type="Pfam" id="PF00891"/>
    </source>
</evidence>
<evidence type="ECO:0000256" key="3">
    <source>
        <dbReference type="ARBA" id="ARBA00022691"/>
    </source>
</evidence>
<dbReference type="GO" id="GO:0032259">
    <property type="term" value="P:methylation"/>
    <property type="evidence" value="ECO:0007669"/>
    <property type="project" value="UniProtKB-KW"/>
</dbReference>
<protein>
    <recommendedName>
        <fullName evidence="4">O-methyltransferase C-terminal domain-containing protein</fullName>
    </recommendedName>
</protein>
<dbReference type="InterPro" id="IPR029063">
    <property type="entry name" value="SAM-dependent_MTases_sf"/>
</dbReference>
<evidence type="ECO:0000256" key="1">
    <source>
        <dbReference type="ARBA" id="ARBA00022603"/>
    </source>
</evidence>
<accession>A0A8J4Q4I6</accession>
<evidence type="ECO:0000313" key="6">
    <source>
        <dbReference type="Proteomes" id="UP000737018"/>
    </source>
</evidence>